<organism evidence="1 2">
    <name type="scientific">Cloeon dipterum</name>
    <dbReference type="NCBI Taxonomy" id="197152"/>
    <lineage>
        <taxon>Eukaryota</taxon>
        <taxon>Metazoa</taxon>
        <taxon>Ecdysozoa</taxon>
        <taxon>Arthropoda</taxon>
        <taxon>Hexapoda</taxon>
        <taxon>Insecta</taxon>
        <taxon>Pterygota</taxon>
        <taxon>Palaeoptera</taxon>
        <taxon>Ephemeroptera</taxon>
        <taxon>Pisciforma</taxon>
        <taxon>Baetidae</taxon>
        <taxon>Cloeon</taxon>
    </lineage>
</organism>
<protein>
    <submittedName>
        <fullName evidence="1">Uncharacterized protein</fullName>
    </submittedName>
</protein>
<accession>A0A8S1C5V5</accession>
<dbReference type="EMBL" id="CADEPI010000031">
    <property type="protein sequence ID" value="CAB3367531.1"/>
    <property type="molecule type" value="Genomic_DNA"/>
</dbReference>
<evidence type="ECO:0000313" key="1">
    <source>
        <dbReference type="EMBL" id="CAB3367531.1"/>
    </source>
</evidence>
<reference evidence="1 2" key="1">
    <citation type="submission" date="2020-04" db="EMBL/GenBank/DDBJ databases">
        <authorList>
            <person name="Alioto T."/>
            <person name="Alioto T."/>
            <person name="Gomez Garrido J."/>
        </authorList>
    </citation>
    <scope>NUCLEOTIDE SEQUENCE [LARGE SCALE GENOMIC DNA]</scope>
</reference>
<gene>
    <name evidence="1" type="ORF">CLODIP_2_CD01126</name>
</gene>
<keyword evidence="2" id="KW-1185">Reference proteome</keyword>
<sequence length="77" mass="8882">MQTSQKIKWKLKIVDSGCVRFKLKLSHLPDYMVCLVFLGKSSTAEQESFKRRFDGTAGATCDYVESTRSCFNEEFPY</sequence>
<proteinExistence type="predicted"/>
<evidence type="ECO:0000313" key="2">
    <source>
        <dbReference type="Proteomes" id="UP000494165"/>
    </source>
</evidence>
<dbReference type="Proteomes" id="UP000494165">
    <property type="component" value="Unassembled WGS sequence"/>
</dbReference>
<name>A0A8S1C5V5_9INSE</name>
<comment type="caution">
    <text evidence="1">The sequence shown here is derived from an EMBL/GenBank/DDBJ whole genome shotgun (WGS) entry which is preliminary data.</text>
</comment>
<dbReference type="AlphaFoldDB" id="A0A8S1C5V5"/>